<comment type="caution">
    <text evidence="2">The sequence shown here is derived from an EMBL/GenBank/DDBJ whole genome shotgun (WGS) entry which is preliminary data.</text>
</comment>
<feature type="chain" id="PRO_5045746562" evidence="1">
    <location>
        <begin position="23"/>
        <end position="62"/>
    </location>
</feature>
<sequence>MELKLTLAVLLFCVLSVIGVDGTKCEQGVCQNTLQECPELDCPSGIRLHYGGGPCGCWSVPS</sequence>
<keyword evidence="1" id="KW-0732">Signal</keyword>
<keyword evidence="3" id="KW-1185">Reference proteome</keyword>
<proteinExistence type="predicted"/>
<gene>
    <name evidence="2" type="ORF">MFLAVUS_005544</name>
</gene>
<dbReference type="Proteomes" id="UP001473302">
    <property type="component" value="Unassembled WGS sequence"/>
</dbReference>
<name>A0ABP9YZ10_9FUNG</name>
<evidence type="ECO:0000313" key="3">
    <source>
        <dbReference type="Proteomes" id="UP001473302"/>
    </source>
</evidence>
<evidence type="ECO:0000256" key="1">
    <source>
        <dbReference type="SAM" id="SignalP"/>
    </source>
</evidence>
<organism evidence="2 3">
    <name type="scientific">Mucor flavus</name>
    <dbReference type="NCBI Taxonomy" id="439312"/>
    <lineage>
        <taxon>Eukaryota</taxon>
        <taxon>Fungi</taxon>
        <taxon>Fungi incertae sedis</taxon>
        <taxon>Mucoromycota</taxon>
        <taxon>Mucoromycotina</taxon>
        <taxon>Mucoromycetes</taxon>
        <taxon>Mucorales</taxon>
        <taxon>Mucorineae</taxon>
        <taxon>Mucoraceae</taxon>
        <taxon>Mucor</taxon>
    </lineage>
</organism>
<evidence type="ECO:0000313" key="2">
    <source>
        <dbReference type="EMBL" id="GAA5812094.1"/>
    </source>
</evidence>
<protein>
    <submittedName>
        <fullName evidence="2">Uncharacterized protein</fullName>
    </submittedName>
</protein>
<accession>A0ABP9YZ10</accession>
<feature type="signal peptide" evidence="1">
    <location>
        <begin position="1"/>
        <end position="22"/>
    </location>
</feature>
<reference evidence="2 3" key="1">
    <citation type="submission" date="2024-04" db="EMBL/GenBank/DDBJ databases">
        <title>genome sequences of Mucor flavus KT1a and Helicostylum pulchrum KT1b strains isolated from the surface of a dry-aged beef.</title>
        <authorList>
            <person name="Toyotome T."/>
            <person name="Hosono M."/>
            <person name="Torimaru M."/>
            <person name="Fukuda K."/>
            <person name="Mikami N."/>
        </authorList>
    </citation>
    <scope>NUCLEOTIDE SEQUENCE [LARGE SCALE GENOMIC DNA]</scope>
    <source>
        <strain evidence="2 3">KT1a</strain>
    </source>
</reference>
<dbReference type="EMBL" id="BAABUK010000012">
    <property type="protein sequence ID" value="GAA5812094.1"/>
    <property type="molecule type" value="Genomic_DNA"/>
</dbReference>